<dbReference type="Proteomes" id="UP000256829">
    <property type="component" value="Unassembled WGS sequence"/>
</dbReference>
<dbReference type="GO" id="GO:0009244">
    <property type="term" value="P:lipopolysaccharide core region biosynthetic process"/>
    <property type="evidence" value="ECO:0007669"/>
    <property type="project" value="TreeGrafter"/>
</dbReference>
<organism evidence="4 5">
    <name type="scientific">Lysobacter soli</name>
    <dbReference type="NCBI Taxonomy" id="453783"/>
    <lineage>
        <taxon>Bacteria</taxon>
        <taxon>Pseudomonadati</taxon>
        <taxon>Pseudomonadota</taxon>
        <taxon>Gammaproteobacteria</taxon>
        <taxon>Lysobacterales</taxon>
        <taxon>Lysobacteraceae</taxon>
        <taxon>Lysobacter</taxon>
    </lineage>
</organism>
<comment type="caution">
    <text evidence="4">The sequence shown here is derived from an EMBL/GenBank/DDBJ whole genome shotgun (WGS) entry which is preliminary data.</text>
</comment>
<dbReference type="EMBL" id="QTJR01000001">
    <property type="protein sequence ID" value="RDY69371.1"/>
    <property type="molecule type" value="Genomic_DNA"/>
</dbReference>
<name>A0A3D8VJQ1_9GAMM</name>
<protein>
    <submittedName>
        <fullName evidence="4">Glycosyltransferase family 9 protein</fullName>
    </submittedName>
</protein>
<proteinExistence type="predicted"/>
<evidence type="ECO:0000256" key="2">
    <source>
        <dbReference type="ARBA" id="ARBA00022679"/>
    </source>
</evidence>
<dbReference type="Gene3D" id="3.40.50.2000">
    <property type="entry name" value="Glycogen Phosphorylase B"/>
    <property type="match status" value="2"/>
</dbReference>
<evidence type="ECO:0000313" key="5">
    <source>
        <dbReference type="Proteomes" id="UP000256829"/>
    </source>
</evidence>
<keyword evidence="2 4" id="KW-0808">Transferase</keyword>
<dbReference type="CDD" id="cd03789">
    <property type="entry name" value="GT9_LPS_heptosyltransferase"/>
    <property type="match status" value="1"/>
</dbReference>
<dbReference type="InterPro" id="IPR002201">
    <property type="entry name" value="Glyco_trans_9"/>
</dbReference>
<dbReference type="GO" id="GO:0005829">
    <property type="term" value="C:cytosol"/>
    <property type="evidence" value="ECO:0007669"/>
    <property type="project" value="TreeGrafter"/>
</dbReference>
<evidence type="ECO:0000256" key="3">
    <source>
        <dbReference type="SAM" id="MobiDB-lite"/>
    </source>
</evidence>
<dbReference type="Pfam" id="PF01075">
    <property type="entry name" value="Glyco_transf_9"/>
    <property type="match status" value="1"/>
</dbReference>
<dbReference type="SUPFAM" id="SSF53756">
    <property type="entry name" value="UDP-Glycosyltransferase/glycogen phosphorylase"/>
    <property type="match status" value="1"/>
</dbReference>
<keyword evidence="5" id="KW-1185">Reference proteome</keyword>
<dbReference type="GO" id="GO:0008713">
    <property type="term" value="F:ADP-heptose-lipopolysaccharide heptosyltransferase activity"/>
    <property type="evidence" value="ECO:0007669"/>
    <property type="project" value="TreeGrafter"/>
</dbReference>
<feature type="region of interest" description="Disordered" evidence="3">
    <location>
        <begin position="1"/>
        <end position="24"/>
    </location>
</feature>
<dbReference type="AlphaFoldDB" id="A0A3D8VJQ1"/>
<evidence type="ECO:0000313" key="4">
    <source>
        <dbReference type="EMBL" id="RDY69371.1"/>
    </source>
</evidence>
<sequence>MPRDVPRPVITEPDLPARPAAASERDVRTRNPVLVIRHGAFGDLLQADGALRDLREHHRDRRIVLLASSPYTRLMSRCPHVDEVIADPRAPLLQLGRNLALLRTLRERGFDRVYDLQGSDRTALYRRLMPEPSHWLRKQNPSDSGTPDRLAYAWMLAQAGIRVRHADAPDPGWMADDASGLLAAAGVPSNYIVLIPGSAARHVHKRWPGHTELARRLAELGHAVVVVPGPDELELARSLPATVLTAPEGFLDWFALAGVLRRASFVVGNDTGPTHLAAALGVPGLALFGSHTSVERTGIRMRAFDAMQVPDLAQLPVDVVLAEVMRRLPRR</sequence>
<dbReference type="InterPro" id="IPR051199">
    <property type="entry name" value="LPS_LOS_Heptosyltrfase"/>
</dbReference>
<dbReference type="PANTHER" id="PTHR30160">
    <property type="entry name" value="TETRAACYLDISACCHARIDE 4'-KINASE-RELATED"/>
    <property type="match status" value="1"/>
</dbReference>
<accession>A0A3D8VJQ1</accession>
<dbReference type="RefSeq" id="WP_115840590.1">
    <property type="nucleotide sequence ID" value="NZ_CP183976.1"/>
</dbReference>
<reference evidence="4 5" key="1">
    <citation type="submission" date="2018-08" db="EMBL/GenBank/DDBJ databases">
        <title>Lysobacter soli KCTC 22011, whole genome shotgun sequence.</title>
        <authorList>
            <person name="Zhang X."/>
            <person name="Feng G."/>
            <person name="Zhu H."/>
        </authorList>
    </citation>
    <scope>NUCLEOTIDE SEQUENCE [LARGE SCALE GENOMIC DNA]</scope>
    <source>
        <strain evidence="4 5">KCTC 22011</strain>
    </source>
</reference>
<keyword evidence="1" id="KW-0328">Glycosyltransferase</keyword>
<evidence type="ECO:0000256" key="1">
    <source>
        <dbReference type="ARBA" id="ARBA00022676"/>
    </source>
</evidence>
<gene>
    <name evidence="4" type="ORF">DX912_00945</name>
</gene>